<dbReference type="eggNOG" id="COG0477">
    <property type="taxonomic scope" value="Bacteria"/>
</dbReference>
<evidence type="ECO:0000313" key="8">
    <source>
        <dbReference type="EMBL" id="AKQ65453.1"/>
    </source>
</evidence>
<keyword evidence="9" id="KW-1185">Reference proteome</keyword>
<dbReference type="RefSeq" id="WP_002640893.1">
    <property type="nucleotide sequence ID" value="NZ_CP012109.1"/>
</dbReference>
<dbReference type="CDD" id="cd06173">
    <property type="entry name" value="MFS_MefA_like"/>
    <property type="match status" value="1"/>
</dbReference>
<dbReference type="STRING" id="1297742.A176_002365"/>
<feature type="transmembrane region" description="Helical" evidence="6">
    <location>
        <begin position="181"/>
        <end position="201"/>
    </location>
</feature>
<feature type="transmembrane region" description="Helical" evidence="6">
    <location>
        <begin position="51"/>
        <end position="69"/>
    </location>
</feature>
<evidence type="ECO:0000256" key="5">
    <source>
        <dbReference type="ARBA" id="ARBA00023136"/>
    </source>
</evidence>
<keyword evidence="5 6" id="KW-0472">Membrane</keyword>
<evidence type="ECO:0000313" key="9">
    <source>
        <dbReference type="Proteomes" id="UP000009026"/>
    </source>
</evidence>
<dbReference type="InterPro" id="IPR011701">
    <property type="entry name" value="MFS"/>
</dbReference>
<feature type="transmembrane region" description="Helical" evidence="6">
    <location>
        <begin position="360"/>
        <end position="378"/>
    </location>
</feature>
<keyword evidence="4 6" id="KW-1133">Transmembrane helix</keyword>
<comment type="subcellular location">
    <subcellularLocation>
        <location evidence="1">Cell membrane</location>
        <topology evidence="1">Multi-pass membrane protein</topology>
    </subcellularLocation>
</comment>
<gene>
    <name evidence="8" type="ORF">A176_002365</name>
</gene>
<dbReference type="AlphaFoldDB" id="A0A0H4WV34"/>
<name>A0A0H4WV34_9BACT</name>
<feature type="transmembrane region" description="Helical" evidence="6">
    <location>
        <begin position="120"/>
        <end position="141"/>
    </location>
</feature>
<feature type="transmembrane region" description="Helical" evidence="6">
    <location>
        <begin position="295"/>
        <end position="313"/>
    </location>
</feature>
<sequence>MTSTSRRAVTNPIHVFGVIWLGQLISSLGTGLTQFSVGVFVYQNSDSVTEYSLASFFGFLPMMLLAPIAGSLVDRRNRQRVMLLADLGAITTVLLMWGMVSADRAGLWSLQSWHFYLPLAMGSACSTFHTLAFSTSTALLIPKQHLGRANGMIELAIGAGQLLSPALAGVLVVTIGLQGVLLINVSTYLCALGALLSVLIPQPPRDESTQRSRPSLKEDVVLGWRFIRERPGLLGLLAFSSAVNLFTVLVTVLITPLVLSFASPTTLGWVVTCAGCGILLGGITMGVWGGPKRRVVGLLGAQLVAGVALWAAAMPASVYLFAGAAFLFMFTSPVGNGSSQAIWQTKVPPAIQGRVFATRRLLALAAPPLAALLAGPLADKVFDPWMAHDGLLAGSLGQVLGTGPGRGIALLYVVLGFLLVLSVLTAWLSPRVRAVEDELPDALAPRTPPLEGQHV</sequence>
<dbReference type="Gene3D" id="1.20.1250.20">
    <property type="entry name" value="MFS general substrate transporter like domains"/>
    <property type="match status" value="1"/>
</dbReference>
<keyword evidence="2" id="KW-1003">Cell membrane</keyword>
<dbReference type="EMBL" id="CP012109">
    <property type="protein sequence ID" value="AKQ65453.1"/>
    <property type="molecule type" value="Genomic_DNA"/>
</dbReference>
<feature type="transmembrane region" description="Helical" evidence="6">
    <location>
        <begin position="233"/>
        <end position="254"/>
    </location>
</feature>
<proteinExistence type="predicted"/>
<feature type="transmembrane region" description="Helical" evidence="6">
    <location>
        <begin position="81"/>
        <end position="100"/>
    </location>
</feature>
<dbReference type="PROSITE" id="PS50850">
    <property type="entry name" value="MFS"/>
    <property type="match status" value="1"/>
</dbReference>
<protein>
    <submittedName>
        <fullName evidence="8">Major facilitator superfamily MFS_1</fullName>
    </submittedName>
</protein>
<accession>A0A0H4WV34</accession>
<evidence type="ECO:0000256" key="4">
    <source>
        <dbReference type="ARBA" id="ARBA00022989"/>
    </source>
</evidence>
<feature type="transmembrane region" description="Helical" evidence="6">
    <location>
        <begin position="153"/>
        <end position="175"/>
    </location>
</feature>
<dbReference type="KEGG" id="mym:A176_002365"/>
<dbReference type="PANTHER" id="PTHR23513:SF18">
    <property type="entry name" value="INTEGRAL MEMBRANE PROTEIN"/>
    <property type="match status" value="1"/>
</dbReference>
<feature type="transmembrane region" description="Helical" evidence="6">
    <location>
        <begin position="266"/>
        <end position="288"/>
    </location>
</feature>
<keyword evidence="3 6" id="KW-0812">Transmembrane</keyword>
<organism evidence="8 9">
    <name type="scientific">Pseudomyxococcus hansupus</name>
    <dbReference type="NCBI Taxonomy" id="1297742"/>
    <lineage>
        <taxon>Bacteria</taxon>
        <taxon>Pseudomonadati</taxon>
        <taxon>Myxococcota</taxon>
        <taxon>Myxococcia</taxon>
        <taxon>Myxococcales</taxon>
        <taxon>Cystobacterineae</taxon>
        <taxon>Myxococcaceae</taxon>
        <taxon>Pseudomyxococcus</taxon>
    </lineage>
</organism>
<evidence type="ECO:0000256" key="2">
    <source>
        <dbReference type="ARBA" id="ARBA00022475"/>
    </source>
</evidence>
<dbReference type="Proteomes" id="UP000009026">
    <property type="component" value="Chromosome"/>
</dbReference>
<dbReference type="InterPro" id="IPR020846">
    <property type="entry name" value="MFS_dom"/>
</dbReference>
<feature type="transmembrane region" description="Helical" evidence="6">
    <location>
        <begin position="319"/>
        <end position="339"/>
    </location>
</feature>
<feature type="domain" description="Major facilitator superfamily (MFS) profile" evidence="7">
    <location>
        <begin position="15"/>
        <end position="433"/>
    </location>
</feature>
<dbReference type="PATRIC" id="fig|1297742.4.peg.2387"/>
<evidence type="ECO:0000256" key="1">
    <source>
        <dbReference type="ARBA" id="ARBA00004651"/>
    </source>
</evidence>
<dbReference type="InterPro" id="IPR036259">
    <property type="entry name" value="MFS_trans_sf"/>
</dbReference>
<dbReference type="PANTHER" id="PTHR23513">
    <property type="entry name" value="INTEGRAL MEMBRANE EFFLUX PROTEIN-RELATED"/>
    <property type="match status" value="1"/>
</dbReference>
<dbReference type="OrthoDB" id="9809918at2"/>
<evidence type="ECO:0000256" key="6">
    <source>
        <dbReference type="SAM" id="Phobius"/>
    </source>
</evidence>
<dbReference type="GO" id="GO:0005886">
    <property type="term" value="C:plasma membrane"/>
    <property type="evidence" value="ECO:0007669"/>
    <property type="project" value="UniProtKB-SubCell"/>
</dbReference>
<reference evidence="8 9" key="1">
    <citation type="journal article" date="2016" name="PLoS ONE">
        <title>Complete Genome Sequence and Comparative Genomics of a Novel Myxobacterium Myxococcus hansupus.</title>
        <authorList>
            <person name="Sharma G."/>
            <person name="Narwani T."/>
            <person name="Subramanian S."/>
        </authorList>
    </citation>
    <scope>NUCLEOTIDE SEQUENCE [LARGE SCALE GENOMIC DNA]</scope>
    <source>
        <strain evidence="9">mixupus</strain>
    </source>
</reference>
<dbReference type="Pfam" id="PF07690">
    <property type="entry name" value="MFS_1"/>
    <property type="match status" value="1"/>
</dbReference>
<feature type="transmembrane region" description="Helical" evidence="6">
    <location>
        <begin position="409"/>
        <end position="428"/>
    </location>
</feature>
<feature type="transmembrane region" description="Helical" evidence="6">
    <location>
        <begin position="12"/>
        <end position="31"/>
    </location>
</feature>
<dbReference type="GO" id="GO:0022857">
    <property type="term" value="F:transmembrane transporter activity"/>
    <property type="evidence" value="ECO:0007669"/>
    <property type="project" value="InterPro"/>
</dbReference>
<evidence type="ECO:0000259" key="7">
    <source>
        <dbReference type="PROSITE" id="PS50850"/>
    </source>
</evidence>
<dbReference type="SUPFAM" id="SSF103473">
    <property type="entry name" value="MFS general substrate transporter"/>
    <property type="match status" value="1"/>
</dbReference>
<evidence type="ECO:0000256" key="3">
    <source>
        <dbReference type="ARBA" id="ARBA00022692"/>
    </source>
</evidence>